<organism evidence="2 3">
    <name type="scientific">Cylicocyclus nassatus</name>
    <name type="common">Nematode worm</name>
    <dbReference type="NCBI Taxonomy" id="53992"/>
    <lineage>
        <taxon>Eukaryota</taxon>
        <taxon>Metazoa</taxon>
        <taxon>Ecdysozoa</taxon>
        <taxon>Nematoda</taxon>
        <taxon>Chromadorea</taxon>
        <taxon>Rhabditida</taxon>
        <taxon>Rhabditina</taxon>
        <taxon>Rhabditomorpha</taxon>
        <taxon>Strongyloidea</taxon>
        <taxon>Strongylidae</taxon>
        <taxon>Cylicocyclus</taxon>
    </lineage>
</organism>
<dbReference type="SUPFAM" id="SSF54695">
    <property type="entry name" value="POZ domain"/>
    <property type="match status" value="1"/>
</dbReference>
<reference evidence="2" key="1">
    <citation type="submission" date="2023-07" db="EMBL/GenBank/DDBJ databases">
        <authorList>
            <consortium name="CYATHOMIX"/>
        </authorList>
    </citation>
    <scope>NUCLEOTIDE SEQUENCE</scope>
    <source>
        <strain evidence="2">N/A</strain>
    </source>
</reference>
<proteinExistence type="predicted"/>
<evidence type="ECO:0000259" key="1">
    <source>
        <dbReference type="SMART" id="SM00225"/>
    </source>
</evidence>
<dbReference type="GO" id="GO:0051260">
    <property type="term" value="P:protein homooligomerization"/>
    <property type="evidence" value="ECO:0007669"/>
    <property type="project" value="InterPro"/>
</dbReference>
<dbReference type="PANTHER" id="PTHR11145:SF8">
    <property type="entry name" value="RE57120P"/>
    <property type="match status" value="1"/>
</dbReference>
<dbReference type="Pfam" id="PF02214">
    <property type="entry name" value="BTB_2"/>
    <property type="match status" value="1"/>
</dbReference>
<dbReference type="SMART" id="SM00225">
    <property type="entry name" value="BTB"/>
    <property type="match status" value="1"/>
</dbReference>
<evidence type="ECO:0000313" key="3">
    <source>
        <dbReference type="Proteomes" id="UP001176961"/>
    </source>
</evidence>
<dbReference type="Gene3D" id="3.30.710.10">
    <property type="entry name" value="Potassium Channel Kv1.1, Chain A"/>
    <property type="match status" value="1"/>
</dbReference>
<protein>
    <recommendedName>
        <fullName evidence="1">BTB domain-containing protein</fullName>
    </recommendedName>
</protein>
<dbReference type="Proteomes" id="UP001176961">
    <property type="component" value="Unassembled WGS sequence"/>
</dbReference>
<gene>
    <name evidence="2" type="ORF">CYNAS_LOCUS948</name>
</gene>
<accession>A0AA36DKU3</accession>
<dbReference type="AlphaFoldDB" id="A0AA36DKU3"/>
<dbReference type="InterPro" id="IPR045068">
    <property type="entry name" value="BACURD1-3"/>
</dbReference>
<dbReference type="PANTHER" id="PTHR11145">
    <property type="entry name" value="BTB/POZ DOMAIN-CONTAINING ADAPTER FOR CUL3-MEDIATED RHOA DEGRADATION PROTEIN FAMILY MEMBER"/>
    <property type="match status" value="1"/>
</dbReference>
<comment type="caution">
    <text evidence="2">The sequence shown here is derived from an EMBL/GenBank/DDBJ whole genome shotgun (WGS) entry which is preliminary data.</text>
</comment>
<dbReference type="InterPro" id="IPR000210">
    <property type="entry name" value="BTB/POZ_dom"/>
</dbReference>
<dbReference type="InterPro" id="IPR011333">
    <property type="entry name" value="SKP1/BTB/POZ_sf"/>
</dbReference>
<feature type="domain" description="BTB" evidence="1">
    <location>
        <begin position="11"/>
        <end position="109"/>
    </location>
</feature>
<sequence>MVTRFSTRDMYDVVLEVGGTRFRTSMKTVKRIIDGKKFWEKIAKEFDLYGTIYIDRDPKVFGYILNYLRDGSVIVPRDGCTLAQIKQEAQFYGITNLVEKVDAILKDFNSDYLQI</sequence>
<evidence type="ECO:0000313" key="2">
    <source>
        <dbReference type="EMBL" id="CAJ0588965.1"/>
    </source>
</evidence>
<name>A0AA36DKU3_CYLNA</name>
<dbReference type="EMBL" id="CATQJL010000001">
    <property type="protein sequence ID" value="CAJ0588965.1"/>
    <property type="molecule type" value="Genomic_DNA"/>
</dbReference>
<dbReference type="CDD" id="cd18316">
    <property type="entry name" value="BTB_POZ_KCTD-like"/>
    <property type="match status" value="1"/>
</dbReference>
<dbReference type="InterPro" id="IPR003131">
    <property type="entry name" value="T1-type_BTB"/>
</dbReference>
<keyword evidence="3" id="KW-1185">Reference proteome</keyword>